<proteinExistence type="predicted"/>
<evidence type="ECO:0008006" key="3">
    <source>
        <dbReference type="Google" id="ProtNLM"/>
    </source>
</evidence>
<dbReference type="SUPFAM" id="SSF52047">
    <property type="entry name" value="RNI-like"/>
    <property type="match status" value="1"/>
</dbReference>
<dbReference type="AlphaFoldDB" id="A0A401GZA4"/>
<dbReference type="InParanoid" id="A0A401GZA4"/>
<keyword evidence="2" id="KW-1185">Reference proteome</keyword>
<dbReference type="GeneID" id="38784410"/>
<organism evidence="1 2">
    <name type="scientific">Sparassis crispa</name>
    <dbReference type="NCBI Taxonomy" id="139825"/>
    <lineage>
        <taxon>Eukaryota</taxon>
        <taxon>Fungi</taxon>
        <taxon>Dikarya</taxon>
        <taxon>Basidiomycota</taxon>
        <taxon>Agaricomycotina</taxon>
        <taxon>Agaricomycetes</taxon>
        <taxon>Polyporales</taxon>
        <taxon>Sparassidaceae</taxon>
        <taxon>Sparassis</taxon>
    </lineage>
</organism>
<comment type="caution">
    <text evidence="1">The sequence shown here is derived from an EMBL/GenBank/DDBJ whole genome shotgun (WGS) entry which is preliminary data.</text>
</comment>
<accession>A0A401GZA4</accession>
<gene>
    <name evidence="1" type="ORF">SCP_1101700</name>
</gene>
<sequence length="472" mass="53018">MDPESTESSLDPISDSMRTLIPLFERLPRTMWRIEQGRFMLLDSPDLTFSATFISSAKQIKVLKWCFNGDITAAALWYILQRWPPQNGPLLPELRELEWVDERAETIPLISKLPGSRLQRFSLATSHIEQAEGVLRKVLPMCPQLEFLSVWAHSSRIIPGKRKDFLGSIFPVGKRTDLSSILRATMSLRVLSLMPGILLSPEEVLALAVLPHLTEASFFVGSDGSSIPRDPVAPGGFPALKKLALYSDTLTEHIPIFLDQAGVIHLSEIILGVCNCPSPDSLHKFFDFLAHSPFNHALIKLKVDVLGNEQTDPAHASEPVGEFTITPRQLEPLLRMGSLSCLEIGVNHLQLDASFLKCLALSLSHIQRLVIMHHRNHVDCKFVPLTDLVPFTEHCPDLRYIGFDVDKETENELGETWKSNSRVECIDCGIHNTQMSEFMLPNLSRLFPMVKKVDWVVWKPESCASRPGICHL</sequence>
<reference evidence="1 2" key="1">
    <citation type="journal article" date="2018" name="Sci. Rep.">
        <title>Genome sequence of the cauliflower mushroom Sparassis crispa (Hanabiratake) and its association with beneficial usage.</title>
        <authorList>
            <person name="Kiyama R."/>
            <person name="Furutani Y."/>
            <person name="Kawaguchi K."/>
            <person name="Nakanishi T."/>
        </authorList>
    </citation>
    <scope>NUCLEOTIDE SEQUENCE [LARGE SCALE GENOMIC DNA]</scope>
</reference>
<name>A0A401GZA4_9APHY</name>
<dbReference type="OrthoDB" id="3174539at2759"/>
<protein>
    <recommendedName>
        <fullName evidence="3">F-box domain-containing protein</fullName>
    </recommendedName>
</protein>
<dbReference type="Proteomes" id="UP000287166">
    <property type="component" value="Unassembled WGS sequence"/>
</dbReference>
<dbReference type="RefSeq" id="XP_027618406.1">
    <property type="nucleotide sequence ID" value="XM_027762605.1"/>
</dbReference>
<evidence type="ECO:0000313" key="1">
    <source>
        <dbReference type="EMBL" id="GBE87493.1"/>
    </source>
</evidence>
<evidence type="ECO:0000313" key="2">
    <source>
        <dbReference type="Proteomes" id="UP000287166"/>
    </source>
</evidence>
<dbReference type="EMBL" id="BFAD01000011">
    <property type="protein sequence ID" value="GBE87493.1"/>
    <property type="molecule type" value="Genomic_DNA"/>
</dbReference>